<sequence>MKTKYFLVALLCSVSQINAQITLDADGSGGMQTYDLINSVLAPGYDAVEEPDCSHTPIFQHIDEPFDATLGIDVFRFYIHVATDTDRCNGSTDRQRNEIKTYDKSPDELKGVEGETVIYKWKFKLDTGFQVSSSFTHLHQLKSVGGLYESMPMYTLTARKSSPDRLELRYAETNSQSTLTQVPLSNFKGVWVEATETIKYGNNSSPDSGTYSIEIKRVSDSAVLLSYTNNAIKNWQTNADFVRPKWGIYRSLNSPSDLRDEEVLFANFSIEETGTLSSTDVTLNEKKILISPHPAGDILTIKNLALGLNEIDIFSLDGRKILNNSNESQKTESSIDVSSLSNGSYILSVLNENRHRQSQMLIISR</sequence>
<feature type="domain" description="Secretion system C-terminal sorting" evidence="3">
    <location>
        <begin position="291"/>
        <end position="362"/>
    </location>
</feature>
<feature type="chain" id="PRO_5046780169" evidence="2">
    <location>
        <begin position="20"/>
        <end position="365"/>
    </location>
</feature>
<feature type="signal peptide" evidence="2">
    <location>
        <begin position="1"/>
        <end position="19"/>
    </location>
</feature>
<dbReference type="NCBIfam" id="TIGR04183">
    <property type="entry name" value="Por_Secre_tail"/>
    <property type="match status" value="1"/>
</dbReference>
<dbReference type="RefSeq" id="WP_237231170.1">
    <property type="nucleotide sequence ID" value="NZ_JAKKDV010000002.1"/>
</dbReference>
<evidence type="ECO:0000313" key="5">
    <source>
        <dbReference type="Proteomes" id="UP001200022"/>
    </source>
</evidence>
<keyword evidence="5" id="KW-1185">Reference proteome</keyword>
<comment type="caution">
    <text evidence="4">The sequence shown here is derived from an EMBL/GenBank/DDBJ whole genome shotgun (WGS) entry which is preliminary data.</text>
</comment>
<keyword evidence="1 2" id="KW-0732">Signal</keyword>
<name>A0ABS9IIT1_9FLAO</name>
<dbReference type="InterPro" id="IPR026444">
    <property type="entry name" value="Secre_tail"/>
</dbReference>
<reference evidence="4 5" key="1">
    <citation type="submission" date="2022-01" db="EMBL/GenBank/DDBJ databases">
        <title>Draft genome sequence of Sabulilitoribacter multivorans KCTC 32326.</title>
        <authorList>
            <person name="Oh J.-S."/>
        </authorList>
    </citation>
    <scope>NUCLEOTIDE SEQUENCE [LARGE SCALE GENOMIC DNA]</scope>
    <source>
        <strain evidence="4 5">M-M16</strain>
    </source>
</reference>
<proteinExistence type="predicted"/>
<evidence type="ECO:0000313" key="4">
    <source>
        <dbReference type="EMBL" id="MCF7560493.1"/>
    </source>
</evidence>
<protein>
    <submittedName>
        <fullName evidence="4">T9SS type A sorting domain-containing protein</fullName>
    </submittedName>
</protein>
<accession>A0ABS9IIT1</accession>
<dbReference type="Pfam" id="PF18962">
    <property type="entry name" value="Por_Secre_tail"/>
    <property type="match status" value="1"/>
</dbReference>
<dbReference type="Proteomes" id="UP001200022">
    <property type="component" value="Unassembled WGS sequence"/>
</dbReference>
<evidence type="ECO:0000259" key="3">
    <source>
        <dbReference type="Pfam" id="PF18962"/>
    </source>
</evidence>
<dbReference type="EMBL" id="JAKKDV010000002">
    <property type="protein sequence ID" value="MCF7560493.1"/>
    <property type="molecule type" value="Genomic_DNA"/>
</dbReference>
<dbReference type="Gene3D" id="2.60.120.200">
    <property type="match status" value="1"/>
</dbReference>
<evidence type="ECO:0000256" key="1">
    <source>
        <dbReference type="ARBA" id="ARBA00022729"/>
    </source>
</evidence>
<organism evidence="4 5">
    <name type="scientific">Flaviramulus multivorans</name>
    <dbReference type="NCBI Taxonomy" id="1304750"/>
    <lineage>
        <taxon>Bacteria</taxon>
        <taxon>Pseudomonadati</taxon>
        <taxon>Bacteroidota</taxon>
        <taxon>Flavobacteriia</taxon>
        <taxon>Flavobacteriales</taxon>
        <taxon>Flavobacteriaceae</taxon>
        <taxon>Flaviramulus</taxon>
    </lineage>
</organism>
<gene>
    <name evidence="4" type="ORF">L3X39_07575</name>
</gene>
<evidence type="ECO:0000256" key="2">
    <source>
        <dbReference type="SAM" id="SignalP"/>
    </source>
</evidence>